<comment type="subunit">
    <text evidence="12">F-type ATPases have 2 components, F(1) - the catalytic core - and F(0) - the membrane proton channel. F(1) has five subunits: alpha(3), beta(3), gamma(1), delta(1), epsilon(1). F(0) has three main subunits: a(1), b(2) and c(10-14). The alpha and beta chains form an alternating ring which encloses part of the gamma chain. F(1) is attached to F(0) by a central stalk formed by the gamma and epsilon chains, while a peripheral stalk is formed by the delta and b chains.</text>
</comment>
<keyword evidence="8 12" id="KW-0472">Membrane</keyword>
<dbReference type="AlphaFoldDB" id="A0A1F4Y586"/>
<evidence type="ECO:0000313" key="15">
    <source>
        <dbReference type="Proteomes" id="UP000178720"/>
    </source>
</evidence>
<evidence type="ECO:0000256" key="12">
    <source>
        <dbReference type="HAMAP-Rule" id="MF_01398"/>
    </source>
</evidence>
<evidence type="ECO:0000256" key="13">
    <source>
        <dbReference type="RuleBase" id="RU003848"/>
    </source>
</evidence>
<keyword evidence="4 12" id="KW-0812">Transmembrane</keyword>
<dbReference type="HAMAP" id="MF_01398">
    <property type="entry name" value="ATP_synth_b_bprime"/>
    <property type="match status" value="1"/>
</dbReference>
<dbReference type="PANTHER" id="PTHR33445:SF1">
    <property type="entry name" value="ATP SYNTHASE SUBUNIT B"/>
    <property type="match status" value="1"/>
</dbReference>
<evidence type="ECO:0000256" key="3">
    <source>
        <dbReference type="ARBA" id="ARBA00022547"/>
    </source>
</evidence>
<dbReference type="GO" id="GO:0005886">
    <property type="term" value="C:plasma membrane"/>
    <property type="evidence" value="ECO:0007669"/>
    <property type="project" value="UniProtKB-SubCell"/>
</dbReference>
<dbReference type="InterPro" id="IPR050059">
    <property type="entry name" value="ATP_synthase_B_chain"/>
</dbReference>
<keyword evidence="9 12" id="KW-0066">ATP synthesis</keyword>
<organism evidence="14 15">
    <name type="scientific">Candidatus Adlerbacteria bacterium RIFCSPHIGHO2_02_FULL_54_18</name>
    <dbReference type="NCBI Taxonomy" id="1797241"/>
    <lineage>
        <taxon>Bacteria</taxon>
        <taxon>Candidatus Adleribacteriota</taxon>
    </lineage>
</organism>
<evidence type="ECO:0000256" key="6">
    <source>
        <dbReference type="ARBA" id="ARBA00022989"/>
    </source>
</evidence>
<comment type="caution">
    <text evidence="14">The sequence shown here is derived from an EMBL/GenBank/DDBJ whole genome shotgun (WGS) entry which is preliminary data.</text>
</comment>
<evidence type="ECO:0000256" key="4">
    <source>
        <dbReference type="ARBA" id="ARBA00022692"/>
    </source>
</evidence>
<dbReference type="CDD" id="cd06503">
    <property type="entry name" value="ATP-synt_Fo_b"/>
    <property type="match status" value="1"/>
</dbReference>
<accession>A0A1F4Y586</accession>
<evidence type="ECO:0000256" key="11">
    <source>
        <dbReference type="ARBA" id="ARBA00037847"/>
    </source>
</evidence>
<keyword evidence="5 12" id="KW-0375">Hydrogen ion transport</keyword>
<evidence type="ECO:0000256" key="2">
    <source>
        <dbReference type="ARBA" id="ARBA00022448"/>
    </source>
</evidence>
<gene>
    <name evidence="12" type="primary">atpF</name>
    <name evidence="14" type="ORF">A3D70_01630</name>
</gene>
<keyword evidence="3 12" id="KW-0138">CF(0)</keyword>
<keyword evidence="2 12" id="KW-0813">Transport</keyword>
<evidence type="ECO:0000256" key="1">
    <source>
        <dbReference type="ARBA" id="ARBA00005513"/>
    </source>
</evidence>
<dbReference type="InterPro" id="IPR002146">
    <property type="entry name" value="ATP_synth_b/b'su_bac/chlpt"/>
</dbReference>
<keyword evidence="7 12" id="KW-0406">Ion transport</keyword>
<dbReference type="GO" id="GO:0012505">
    <property type="term" value="C:endomembrane system"/>
    <property type="evidence" value="ECO:0007669"/>
    <property type="project" value="UniProtKB-SubCell"/>
</dbReference>
<dbReference type="Gene3D" id="6.10.250.1580">
    <property type="match status" value="1"/>
</dbReference>
<sequence>MEQILTTFGIDWHLLLINAVNFGLLLAALWYFLYGPVMKMLEERRQRVVQGVRDAETATHRLSEIERSRAQKLAEAGKESDELLAAARTAGAAKERELLQKGEAAAAVVLRDAAAEAAEMKARSIAESKQEVAKLIVLGMEKAFTK</sequence>
<dbReference type="Proteomes" id="UP000178720">
    <property type="component" value="Unassembled WGS sequence"/>
</dbReference>
<protein>
    <recommendedName>
        <fullName evidence="12">ATP synthase subunit b</fullName>
    </recommendedName>
    <alternativeName>
        <fullName evidence="12">ATP synthase F(0) sector subunit b</fullName>
    </alternativeName>
    <alternativeName>
        <fullName evidence="12">ATPase subunit I</fullName>
    </alternativeName>
    <alternativeName>
        <fullName evidence="12">F-type ATPase subunit b</fullName>
        <shortName evidence="12">F-ATPase subunit b</shortName>
    </alternativeName>
</protein>
<keyword evidence="6 12" id="KW-1133">Transmembrane helix</keyword>
<comment type="similarity">
    <text evidence="1 12 13">Belongs to the ATPase B chain family.</text>
</comment>
<evidence type="ECO:0000256" key="10">
    <source>
        <dbReference type="ARBA" id="ARBA00025198"/>
    </source>
</evidence>
<feature type="transmembrane region" description="Helical" evidence="12">
    <location>
        <begin position="12"/>
        <end position="34"/>
    </location>
</feature>
<comment type="function">
    <text evidence="12">Component of the F(0) channel, it forms part of the peripheral stalk, linking F(1) to F(0).</text>
</comment>
<evidence type="ECO:0000256" key="9">
    <source>
        <dbReference type="ARBA" id="ARBA00023310"/>
    </source>
</evidence>
<comment type="function">
    <text evidence="10 12">F(1)F(0) ATP synthase produces ATP from ADP in the presence of a proton or sodium gradient. F-type ATPases consist of two structural domains, F(1) containing the extramembraneous catalytic core and F(0) containing the membrane proton channel, linked together by a central stalk and a peripheral stalk. During catalysis, ATP synthesis in the catalytic domain of F(1) is coupled via a rotary mechanism of the central stalk subunits to proton translocation.</text>
</comment>
<dbReference type="EMBL" id="MEWV01000001">
    <property type="protein sequence ID" value="OGC89074.1"/>
    <property type="molecule type" value="Genomic_DNA"/>
</dbReference>
<name>A0A1F4Y586_9BACT</name>
<evidence type="ECO:0000256" key="7">
    <source>
        <dbReference type="ARBA" id="ARBA00023065"/>
    </source>
</evidence>
<evidence type="ECO:0000256" key="5">
    <source>
        <dbReference type="ARBA" id="ARBA00022781"/>
    </source>
</evidence>
<dbReference type="GO" id="GO:0045259">
    <property type="term" value="C:proton-transporting ATP synthase complex"/>
    <property type="evidence" value="ECO:0007669"/>
    <property type="project" value="UniProtKB-KW"/>
</dbReference>
<evidence type="ECO:0000256" key="8">
    <source>
        <dbReference type="ARBA" id="ARBA00023136"/>
    </source>
</evidence>
<reference evidence="14 15" key="1">
    <citation type="journal article" date="2016" name="Nat. Commun.">
        <title>Thousands of microbial genomes shed light on interconnected biogeochemical processes in an aquifer system.</title>
        <authorList>
            <person name="Anantharaman K."/>
            <person name="Brown C.T."/>
            <person name="Hug L.A."/>
            <person name="Sharon I."/>
            <person name="Castelle C.J."/>
            <person name="Probst A.J."/>
            <person name="Thomas B.C."/>
            <person name="Singh A."/>
            <person name="Wilkins M.J."/>
            <person name="Karaoz U."/>
            <person name="Brodie E.L."/>
            <person name="Williams K.H."/>
            <person name="Hubbard S.S."/>
            <person name="Banfield J.F."/>
        </authorList>
    </citation>
    <scope>NUCLEOTIDE SEQUENCE [LARGE SCALE GENOMIC DNA]</scope>
</reference>
<comment type="subcellular location">
    <subcellularLocation>
        <location evidence="12">Cell membrane</location>
        <topology evidence="12">Single-pass membrane protein</topology>
    </subcellularLocation>
    <subcellularLocation>
        <location evidence="11">Endomembrane system</location>
        <topology evidence="11">Single-pass membrane protein</topology>
    </subcellularLocation>
</comment>
<keyword evidence="12" id="KW-1003">Cell membrane</keyword>
<dbReference type="Pfam" id="PF00430">
    <property type="entry name" value="ATP-synt_B"/>
    <property type="match status" value="1"/>
</dbReference>
<dbReference type="PANTHER" id="PTHR33445">
    <property type="entry name" value="ATP SYNTHASE SUBUNIT B', CHLOROPLASTIC"/>
    <property type="match status" value="1"/>
</dbReference>
<evidence type="ECO:0000313" key="14">
    <source>
        <dbReference type="EMBL" id="OGC89074.1"/>
    </source>
</evidence>
<dbReference type="GO" id="GO:0046961">
    <property type="term" value="F:proton-transporting ATPase activity, rotational mechanism"/>
    <property type="evidence" value="ECO:0007669"/>
    <property type="project" value="TreeGrafter"/>
</dbReference>
<dbReference type="GO" id="GO:0046933">
    <property type="term" value="F:proton-transporting ATP synthase activity, rotational mechanism"/>
    <property type="evidence" value="ECO:0007669"/>
    <property type="project" value="UniProtKB-UniRule"/>
</dbReference>
<proteinExistence type="inferred from homology"/>